<keyword evidence="7" id="KW-0175">Coiled coil</keyword>
<dbReference type="GO" id="GO:0051301">
    <property type="term" value="P:cell division"/>
    <property type="evidence" value="ECO:0007669"/>
    <property type="project" value="InterPro"/>
</dbReference>
<dbReference type="PANTHER" id="PTHR30329">
    <property type="entry name" value="STATOR ELEMENT OF FLAGELLAR MOTOR COMPLEX"/>
    <property type="match status" value="1"/>
</dbReference>
<keyword evidence="5 6" id="KW-0449">Lipoprotein</keyword>
<reference evidence="10 11" key="1">
    <citation type="journal article" date="2007" name="Proc. Natl. Acad. Sci. U.S.A.">
        <title>The genome of Syntrophus aciditrophicus: life at the thermodynamic limit of microbial growth.</title>
        <authorList>
            <person name="McInerney M.J."/>
            <person name="Rohlin L."/>
            <person name="Mouttaki H."/>
            <person name="Kim U."/>
            <person name="Krupp R.S."/>
            <person name="Rios-Hernandez L."/>
            <person name="Sieber J."/>
            <person name="Struchtemeyer C.G."/>
            <person name="Bhattacharyya A."/>
            <person name="Campbell J.W."/>
            <person name="Gunsalus R.P."/>
        </authorList>
    </citation>
    <scope>NUCLEOTIDE SEQUENCE [LARGE SCALE GENOMIC DNA]</scope>
    <source>
        <strain evidence="10 11">SB</strain>
    </source>
</reference>
<dbReference type="InterPro" id="IPR039001">
    <property type="entry name" value="Pal"/>
</dbReference>
<dbReference type="SUPFAM" id="SSF103088">
    <property type="entry name" value="OmpA-like"/>
    <property type="match status" value="1"/>
</dbReference>
<evidence type="ECO:0000256" key="8">
    <source>
        <dbReference type="SAM" id="SignalP"/>
    </source>
</evidence>
<keyword evidence="2 6" id="KW-0472">Membrane</keyword>
<organism evidence="10 11">
    <name type="scientific">Syntrophus aciditrophicus (strain SB)</name>
    <dbReference type="NCBI Taxonomy" id="56780"/>
    <lineage>
        <taxon>Bacteria</taxon>
        <taxon>Pseudomonadati</taxon>
        <taxon>Thermodesulfobacteriota</taxon>
        <taxon>Syntrophia</taxon>
        <taxon>Syntrophales</taxon>
        <taxon>Syntrophaceae</taxon>
        <taxon>Syntrophus</taxon>
    </lineage>
</organism>
<dbReference type="PRINTS" id="PR01021">
    <property type="entry name" value="OMPADOMAIN"/>
</dbReference>
<dbReference type="CDD" id="cd07185">
    <property type="entry name" value="OmpA_C-like"/>
    <property type="match status" value="1"/>
</dbReference>
<keyword evidence="1 6" id="KW-0732">Signal</keyword>
<feature type="chain" id="PRO_5004212410" description="Peptidoglycan-associated lipoprotein" evidence="8">
    <location>
        <begin position="27"/>
        <end position="210"/>
    </location>
</feature>
<feature type="domain" description="OmpA-like" evidence="9">
    <location>
        <begin position="94"/>
        <end position="210"/>
    </location>
</feature>
<dbReference type="eggNOG" id="COG2885">
    <property type="taxonomic scope" value="Bacteria"/>
</dbReference>
<proteinExistence type="inferred from homology"/>
<sequence length="210" mass="23040">MRMRLRELVMFACVLCLAFVFTTGCAKKQVLQEGEAAVEKAAGAEVKPATEPGLTPEELAAREKALKEQALKEQQERERLAGEKAAAEKAAAEAAARAGEVLVDINFEFDQSSLTPESREILQKHAAWLAAHSGYSLVIEGHCDDLGTTEYNLALGERRAAEAMRFLVALGIDRSRIKTISYGEEMPLDPAETEEARAKNRRAHFVVTPK</sequence>
<evidence type="ECO:0000256" key="7">
    <source>
        <dbReference type="SAM" id="Coils"/>
    </source>
</evidence>
<evidence type="ECO:0000256" key="2">
    <source>
        <dbReference type="ARBA" id="ARBA00023136"/>
    </source>
</evidence>
<dbReference type="InterPro" id="IPR050330">
    <property type="entry name" value="Bact_OuterMem_StrucFunc"/>
</dbReference>
<comment type="subcellular location">
    <subcellularLocation>
        <location evidence="6">Cell outer membrane</location>
        <topology evidence="6">Lipid-anchor</topology>
    </subcellularLocation>
</comment>
<feature type="coiled-coil region" evidence="7">
    <location>
        <begin position="63"/>
        <end position="97"/>
    </location>
</feature>
<dbReference type="STRING" id="56780.SYN_00189"/>
<evidence type="ECO:0000313" key="10">
    <source>
        <dbReference type="EMBL" id="ABC76755.1"/>
    </source>
</evidence>
<dbReference type="InterPro" id="IPR006665">
    <property type="entry name" value="OmpA-like"/>
</dbReference>
<evidence type="ECO:0000256" key="3">
    <source>
        <dbReference type="ARBA" id="ARBA00023139"/>
    </source>
</evidence>
<dbReference type="GO" id="GO:0009279">
    <property type="term" value="C:cell outer membrane"/>
    <property type="evidence" value="ECO:0007669"/>
    <property type="project" value="UniProtKB-SubCell"/>
</dbReference>
<dbReference type="KEGG" id="sat:SYN_00189"/>
<dbReference type="PROSITE" id="PS51123">
    <property type="entry name" value="OMPA_2"/>
    <property type="match status" value="1"/>
</dbReference>
<accession>Q2LRP6</accession>
<dbReference type="HOGENOM" id="CLU_016890_9_0_7"/>
<evidence type="ECO:0000256" key="5">
    <source>
        <dbReference type="ARBA" id="ARBA00023288"/>
    </source>
</evidence>
<evidence type="ECO:0000313" key="11">
    <source>
        <dbReference type="Proteomes" id="UP000001933"/>
    </source>
</evidence>
<evidence type="ECO:0000256" key="6">
    <source>
        <dbReference type="HAMAP-Rule" id="MF_02204"/>
    </source>
</evidence>
<feature type="signal peptide" evidence="8">
    <location>
        <begin position="1"/>
        <end position="26"/>
    </location>
</feature>
<dbReference type="InterPro" id="IPR006664">
    <property type="entry name" value="OMP_bac"/>
</dbReference>
<dbReference type="EMBL" id="CP000252">
    <property type="protein sequence ID" value="ABC76755.1"/>
    <property type="molecule type" value="Genomic_DNA"/>
</dbReference>
<comment type="similarity">
    <text evidence="6">Belongs to the Pal lipoprotein family.</text>
</comment>
<dbReference type="Gene3D" id="3.30.1330.60">
    <property type="entry name" value="OmpA-like domain"/>
    <property type="match status" value="1"/>
</dbReference>
<dbReference type="Pfam" id="PF00691">
    <property type="entry name" value="OmpA"/>
    <property type="match status" value="1"/>
</dbReference>
<name>Q2LRP6_SYNAS</name>
<dbReference type="AlphaFoldDB" id="Q2LRP6"/>
<keyword evidence="3 6" id="KW-0564">Palmitate</keyword>
<evidence type="ECO:0000259" key="9">
    <source>
        <dbReference type="PROSITE" id="PS51123"/>
    </source>
</evidence>
<dbReference type="InParanoid" id="Q2LRP6"/>
<dbReference type="HAMAP" id="MF_02204">
    <property type="entry name" value="Pal"/>
    <property type="match status" value="1"/>
</dbReference>
<dbReference type="PANTHER" id="PTHR30329:SF21">
    <property type="entry name" value="LIPOPROTEIN YIAD-RELATED"/>
    <property type="match status" value="1"/>
</dbReference>
<dbReference type="OrthoDB" id="9809164at2"/>
<gene>
    <name evidence="6" type="primary">pal</name>
    <name evidence="10" type="ORF">SYN_00189</name>
</gene>
<dbReference type="InterPro" id="IPR036737">
    <property type="entry name" value="OmpA-like_sf"/>
</dbReference>
<evidence type="ECO:0000256" key="1">
    <source>
        <dbReference type="ARBA" id="ARBA00022729"/>
    </source>
</evidence>
<dbReference type="PROSITE" id="PS51257">
    <property type="entry name" value="PROKAR_LIPOPROTEIN"/>
    <property type="match status" value="1"/>
</dbReference>
<keyword evidence="11" id="KW-1185">Reference proteome</keyword>
<protein>
    <recommendedName>
        <fullName evidence="6">Peptidoglycan-associated lipoprotein</fullName>
        <shortName evidence="6">PAL</shortName>
    </recommendedName>
</protein>
<evidence type="ECO:0000256" key="4">
    <source>
        <dbReference type="ARBA" id="ARBA00023237"/>
    </source>
</evidence>
<keyword evidence="4 6" id="KW-0998">Cell outer membrane</keyword>
<dbReference type="Proteomes" id="UP000001933">
    <property type="component" value="Chromosome"/>
</dbReference>
<dbReference type="RefSeq" id="WP_011416788.1">
    <property type="nucleotide sequence ID" value="NC_007759.1"/>
</dbReference>